<feature type="compositionally biased region" description="Low complexity" evidence="1">
    <location>
        <begin position="542"/>
        <end position="551"/>
    </location>
</feature>
<organism evidence="2 3">
    <name type="scientific">Orchesella cincta</name>
    <name type="common">Springtail</name>
    <name type="synonym">Podura cincta</name>
    <dbReference type="NCBI Taxonomy" id="48709"/>
    <lineage>
        <taxon>Eukaryota</taxon>
        <taxon>Metazoa</taxon>
        <taxon>Ecdysozoa</taxon>
        <taxon>Arthropoda</taxon>
        <taxon>Hexapoda</taxon>
        <taxon>Collembola</taxon>
        <taxon>Entomobryomorpha</taxon>
        <taxon>Entomobryoidea</taxon>
        <taxon>Orchesellidae</taxon>
        <taxon>Orchesellinae</taxon>
        <taxon>Orchesella</taxon>
    </lineage>
</organism>
<proteinExistence type="predicted"/>
<comment type="caution">
    <text evidence="2">The sequence shown here is derived from an EMBL/GenBank/DDBJ whole genome shotgun (WGS) entry which is preliminary data.</text>
</comment>
<dbReference type="EMBL" id="LJIJ01001251">
    <property type="protein sequence ID" value="ODM92360.1"/>
    <property type="molecule type" value="Genomic_DNA"/>
</dbReference>
<feature type="region of interest" description="Disordered" evidence="1">
    <location>
        <begin position="1"/>
        <end position="29"/>
    </location>
</feature>
<feature type="region of interest" description="Disordered" evidence="1">
    <location>
        <begin position="171"/>
        <end position="247"/>
    </location>
</feature>
<gene>
    <name evidence="2" type="ORF">Ocin01_14314</name>
</gene>
<feature type="compositionally biased region" description="Basic and acidic residues" evidence="1">
    <location>
        <begin position="68"/>
        <end position="77"/>
    </location>
</feature>
<feature type="compositionally biased region" description="Low complexity" evidence="1">
    <location>
        <begin position="142"/>
        <end position="158"/>
    </location>
</feature>
<evidence type="ECO:0000313" key="2">
    <source>
        <dbReference type="EMBL" id="ODM92360.1"/>
    </source>
</evidence>
<feature type="compositionally biased region" description="Pro residues" evidence="1">
    <location>
        <begin position="532"/>
        <end position="541"/>
    </location>
</feature>
<feature type="region of interest" description="Disordered" evidence="1">
    <location>
        <begin position="265"/>
        <end position="579"/>
    </location>
</feature>
<feature type="compositionally biased region" description="Basic and acidic residues" evidence="1">
    <location>
        <begin position="429"/>
        <end position="440"/>
    </location>
</feature>
<feature type="compositionally biased region" description="Pro residues" evidence="1">
    <location>
        <begin position="511"/>
        <end position="520"/>
    </location>
</feature>
<feature type="compositionally biased region" description="Acidic residues" evidence="1">
    <location>
        <begin position="78"/>
        <end position="89"/>
    </location>
</feature>
<sequence>LNRTKSLIWRRPSNAGDQYPNGQGVDLPHHTMQPQRALESISIADTASELWGSHSSIVEMTEFEMKELSRHNRREPDECAENDNQDQDNEYYSKRVSNRHGASGTNTESQQPEVVPSLPPRNADQYSHPQKQGRGTQTQMQLSPGSSSTNSFGTSNLSMPLKEADSCLVVSDHTRHKKSTHHPTDYGSSYRSNNGPVKRSTKENDIDMIQSSQSRNKRCPQPLEMSTMDGNKSKATKASTSNKGVSRVESFAVSEAPIIPENSRSNEVAKFSKRSIASGSVALSSRTPRSRINHDSLNQQSNDEGASSNPRGRRRLWENHANISDHSDNVDEPEIEDDDDEDDDEGTIDFNCNDEYDDEASSSVFIEPENEEANKKSLRGGVPPKEPKSIISSSSSSKRSKASDLRHGGSESRRSRSASIKSYGVDTVDLPKRHGGFVKEKSRHPTMTKVDKTEFQSSSMRSISSPPRSLITVQEDSTPNPGASVVNSPTNPAQMKLSSSRGLTYKGRPIGSPPPIPAPLPQHNKAQQAPPLTAPPPPPPHQSSSSSKQTAECSVGEMTEAEPDYGTIKGSPTPPRKEVMKVVPYNGKHQSLIIREDGRKGPRGKWRGSIRSEIHTVELITTDVRGDKPGFDYGSYIHRRLYYPDRGSRLDQKSERSGNYCGPWYDLWGEDPSVSVG</sequence>
<feature type="compositionally biased region" description="Basic and acidic residues" evidence="1">
    <location>
        <begin position="315"/>
        <end position="329"/>
    </location>
</feature>
<feature type="compositionally biased region" description="Polar residues" evidence="1">
    <location>
        <begin position="124"/>
        <end position="141"/>
    </location>
</feature>
<feature type="compositionally biased region" description="Polar residues" evidence="1">
    <location>
        <begin position="471"/>
        <end position="502"/>
    </location>
</feature>
<dbReference type="Proteomes" id="UP000094527">
    <property type="component" value="Unassembled WGS sequence"/>
</dbReference>
<feature type="region of interest" description="Disordered" evidence="1">
    <location>
        <begin position="68"/>
        <end position="158"/>
    </location>
</feature>
<dbReference type="AlphaFoldDB" id="A0A1D2MH86"/>
<dbReference type="OrthoDB" id="3800937at2759"/>
<feature type="compositionally biased region" description="Basic and acidic residues" evidence="1">
    <location>
        <begin position="401"/>
        <end position="414"/>
    </location>
</feature>
<reference evidence="2 3" key="1">
    <citation type="journal article" date="2016" name="Genome Biol. Evol.">
        <title>Gene Family Evolution Reflects Adaptation to Soil Environmental Stressors in the Genome of the Collembolan Orchesella cincta.</title>
        <authorList>
            <person name="Faddeeva-Vakhrusheva A."/>
            <person name="Derks M.F."/>
            <person name="Anvar S.Y."/>
            <person name="Agamennone V."/>
            <person name="Suring W."/>
            <person name="Smit S."/>
            <person name="van Straalen N.M."/>
            <person name="Roelofs D."/>
        </authorList>
    </citation>
    <scope>NUCLEOTIDE SEQUENCE [LARGE SCALE GENOMIC DNA]</scope>
    <source>
        <tissue evidence="2">Mixed pool</tissue>
    </source>
</reference>
<feature type="compositionally biased region" description="Polar residues" evidence="1">
    <location>
        <begin position="275"/>
        <end position="287"/>
    </location>
</feature>
<accession>A0A1D2MH86</accession>
<evidence type="ECO:0000256" key="1">
    <source>
        <dbReference type="SAM" id="MobiDB-lite"/>
    </source>
</evidence>
<feature type="compositionally biased region" description="Low complexity" evidence="1">
    <location>
        <begin position="457"/>
        <end position="469"/>
    </location>
</feature>
<feature type="non-terminal residue" evidence="2">
    <location>
        <position position="1"/>
    </location>
</feature>
<feature type="compositionally biased region" description="Acidic residues" evidence="1">
    <location>
        <begin position="330"/>
        <end position="360"/>
    </location>
</feature>
<feature type="compositionally biased region" description="Polar residues" evidence="1">
    <location>
        <begin position="186"/>
        <end position="195"/>
    </location>
</feature>
<evidence type="ECO:0000313" key="3">
    <source>
        <dbReference type="Proteomes" id="UP000094527"/>
    </source>
</evidence>
<keyword evidence="3" id="KW-1185">Reference proteome</keyword>
<feature type="compositionally biased region" description="Polar residues" evidence="1">
    <location>
        <begin position="103"/>
        <end position="112"/>
    </location>
</feature>
<feature type="compositionally biased region" description="Polar residues" evidence="1">
    <location>
        <begin position="295"/>
        <end position="310"/>
    </location>
</feature>
<name>A0A1D2MH86_ORCCI</name>
<protein>
    <submittedName>
        <fullName evidence="2">Uncharacterized protein</fullName>
    </submittedName>
</protein>